<evidence type="ECO:0000256" key="1">
    <source>
        <dbReference type="SAM" id="SignalP"/>
    </source>
</evidence>
<evidence type="ECO:0008006" key="4">
    <source>
        <dbReference type="Google" id="ProtNLM"/>
    </source>
</evidence>
<dbReference type="EMBL" id="FOSK01000006">
    <property type="protein sequence ID" value="SFK54152.1"/>
    <property type="molecule type" value="Genomic_DNA"/>
</dbReference>
<evidence type="ECO:0000313" key="3">
    <source>
        <dbReference type="Proteomes" id="UP000199598"/>
    </source>
</evidence>
<accession>A0A1I4ACK1</accession>
<sequence length="136" mass="14967">MLRVVILFALLSGSVAQAETVDVPVLADGKVDLDAIYSTFKATTYAVEKGRMPEFTGSFLEQSFSAIYDNSDFTKPFDLIIKSTDLSENAYFMLAVLLNDIICLEPKLPPNKLLWQETAVSFSGGWKVQLSCAEAD</sequence>
<keyword evidence="1" id="KW-0732">Signal</keyword>
<evidence type="ECO:0000313" key="2">
    <source>
        <dbReference type="EMBL" id="SFK54152.1"/>
    </source>
</evidence>
<feature type="signal peptide" evidence="1">
    <location>
        <begin position="1"/>
        <end position="18"/>
    </location>
</feature>
<reference evidence="2 3" key="1">
    <citation type="submission" date="2016-10" db="EMBL/GenBank/DDBJ databases">
        <authorList>
            <person name="Varghese N."/>
            <person name="Submissions S."/>
        </authorList>
    </citation>
    <scope>NUCLEOTIDE SEQUENCE [LARGE SCALE GENOMIC DNA]</scope>
    <source>
        <strain evidence="2 3">DSM 16392</strain>
    </source>
</reference>
<comment type="caution">
    <text evidence="2">The sequence shown here is derived from an EMBL/GenBank/DDBJ whole genome shotgun (WGS) entry which is preliminary data.</text>
</comment>
<dbReference type="RefSeq" id="WP_139226354.1">
    <property type="nucleotide sequence ID" value="NZ_FOSK01000006.1"/>
</dbReference>
<protein>
    <recommendedName>
        <fullName evidence="4">DUF4864 domain-containing protein</fullName>
    </recommendedName>
</protein>
<keyword evidence="3" id="KW-1185">Reference proteome</keyword>
<gene>
    <name evidence="2" type="ORF">SAMN04488518_106134</name>
</gene>
<dbReference type="Proteomes" id="UP000199598">
    <property type="component" value="Unassembled WGS sequence"/>
</dbReference>
<name>A0A1I4ACK1_9HYPH</name>
<feature type="chain" id="PRO_5046764287" description="DUF4864 domain-containing protein" evidence="1">
    <location>
        <begin position="19"/>
        <end position="136"/>
    </location>
</feature>
<organism evidence="2 3">
    <name type="scientific">Pseudovibrio ascidiaceicola</name>
    <dbReference type="NCBI Taxonomy" id="285279"/>
    <lineage>
        <taxon>Bacteria</taxon>
        <taxon>Pseudomonadati</taxon>
        <taxon>Pseudomonadota</taxon>
        <taxon>Alphaproteobacteria</taxon>
        <taxon>Hyphomicrobiales</taxon>
        <taxon>Stappiaceae</taxon>
        <taxon>Pseudovibrio</taxon>
    </lineage>
</organism>
<proteinExistence type="predicted"/>